<sequence length="115" mass="12697">FFSSQKSVAPHLFSIFSPANVSSRRATTTPINELRQAFPSHLFSRRIATSNNSSDQQQPAAPIAAATSNHREADAHPLSSPVSFSMIEIRSQERPRRAQQPGEANDASEQQHQLM</sequence>
<name>A0ABD2V9K4_9SOLN</name>
<evidence type="ECO:0000256" key="1">
    <source>
        <dbReference type="SAM" id="MobiDB-lite"/>
    </source>
</evidence>
<organism evidence="2 3">
    <name type="scientific">Solanum stoloniferum</name>
    <dbReference type="NCBI Taxonomy" id="62892"/>
    <lineage>
        <taxon>Eukaryota</taxon>
        <taxon>Viridiplantae</taxon>
        <taxon>Streptophyta</taxon>
        <taxon>Embryophyta</taxon>
        <taxon>Tracheophyta</taxon>
        <taxon>Spermatophyta</taxon>
        <taxon>Magnoliopsida</taxon>
        <taxon>eudicotyledons</taxon>
        <taxon>Gunneridae</taxon>
        <taxon>Pentapetalae</taxon>
        <taxon>asterids</taxon>
        <taxon>lamiids</taxon>
        <taxon>Solanales</taxon>
        <taxon>Solanaceae</taxon>
        <taxon>Solanoideae</taxon>
        <taxon>Solaneae</taxon>
        <taxon>Solanum</taxon>
    </lineage>
</organism>
<gene>
    <name evidence="2" type="ORF">AABB24_003005</name>
</gene>
<proteinExistence type="predicted"/>
<accession>A0ABD2V9K4</accession>
<feature type="region of interest" description="Disordered" evidence="1">
    <location>
        <begin position="42"/>
        <end position="115"/>
    </location>
</feature>
<dbReference type="EMBL" id="JBJKTR010000002">
    <property type="protein sequence ID" value="KAL3376367.1"/>
    <property type="molecule type" value="Genomic_DNA"/>
</dbReference>
<dbReference type="AlphaFoldDB" id="A0ABD2V9K4"/>
<evidence type="ECO:0000313" key="2">
    <source>
        <dbReference type="EMBL" id="KAL3376367.1"/>
    </source>
</evidence>
<reference evidence="2 3" key="1">
    <citation type="submission" date="2024-05" db="EMBL/GenBank/DDBJ databases">
        <title>De novo assembly of an allotetraploid wild potato.</title>
        <authorList>
            <person name="Hosaka A.J."/>
        </authorList>
    </citation>
    <scope>NUCLEOTIDE SEQUENCE [LARGE SCALE GENOMIC DNA]</scope>
    <source>
        <tissue evidence="2">Young leaves</tissue>
    </source>
</reference>
<keyword evidence="3" id="KW-1185">Reference proteome</keyword>
<comment type="caution">
    <text evidence="2">The sequence shown here is derived from an EMBL/GenBank/DDBJ whole genome shotgun (WGS) entry which is preliminary data.</text>
</comment>
<dbReference type="Proteomes" id="UP001627284">
    <property type="component" value="Unassembled WGS sequence"/>
</dbReference>
<protein>
    <submittedName>
        <fullName evidence="2">Uncharacterized protein</fullName>
    </submittedName>
</protein>
<feature type="compositionally biased region" description="Low complexity" evidence="1">
    <location>
        <begin position="56"/>
        <end position="66"/>
    </location>
</feature>
<evidence type="ECO:0000313" key="3">
    <source>
        <dbReference type="Proteomes" id="UP001627284"/>
    </source>
</evidence>
<feature type="non-terminal residue" evidence="2">
    <location>
        <position position="1"/>
    </location>
</feature>